<evidence type="ECO:0000313" key="3">
    <source>
        <dbReference type="EMBL" id="KAA1260406.1"/>
    </source>
</evidence>
<dbReference type="PANTHER" id="PTHR23308">
    <property type="entry name" value="NUCLEAR INHIBITOR OF PROTEIN PHOSPHATASE-1"/>
    <property type="match status" value="1"/>
</dbReference>
<dbReference type="SMART" id="SM00240">
    <property type="entry name" value="FHA"/>
    <property type="match status" value="1"/>
</dbReference>
<keyword evidence="4" id="KW-1185">Reference proteome</keyword>
<dbReference type="CDD" id="cd00060">
    <property type="entry name" value="FHA"/>
    <property type="match status" value="1"/>
</dbReference>
<name>A0A5B1CII6_9BACT</name>
<evidence type="ECO:0000259" key="2">
    <source>
        <dbReference type="PROSITE" id="PS50006"/>
    </source>
</evidence>
<dbReference type="SUPFAM" id="SSF49879">
    <property type="entry name" value="SMAD/FHA domain"/>
    <property type="match status" value="1"/>
</dbReference>
<dbReference type="EMBL" id="VRLW01000001">
    <property type="protein sequence ID" value="KAA1260406.1"/>
    <property type="molecule type" value="Genomic_DNA"/>
</dbReference>
<dbReference type="InterPro" id="IPR008984">
    <property type="entry name" value="SMAD_FHA_dom_sf"/>
</dbReference>
<sequence length="276" mass="30224">MQPLLKPSAAPCSSVTLVLAAGSRAGIEAPLLKGYYMIGRSGECQIRPKSKSVSRRHCLVHYDGECVRVLDLCSTSGTAIGEEIIEPKCWVELVDGDLLRIGKVGFHLRVDQVDPSSSVDLIDTGDAWDTFDVAGFLDSEDEMDREERYEKIRSQHKKASLDNDLEADDLEADDLEADDFGSVDSSPTRVPNEDPASHKPVLKRPVKASSETNSKQSVTTLALNRIKRMLAVDEDSANRRKLIFATICAATLLGLAAYKSYQFSAGPPVRVLENID</sequence>
<feature type="region of interest" description="Disordered" evidence="1">
    <location>
        <begin position="177"/>
        <end position="215"/>
    </location>
</feature>
<evidence type="ECO:0000256" key="1">
    <source>
        <dbReference type="SAM" id="MobiDB-lite"/>
    </source>
</evidence>
<dbReference type="AlphaFoldDB" id="A0A5B1CII6"/>
<dbReference type="Proteomes" id="UP000322699">
    <property type="component" value="Unassembled WGS sequence"/>
</dbReference>
<accession>A0A5B1CII6</accession>
<dbReference type="InterPro" id="IPR000253">
    <property type="entry name" value="FHA_dom"/>
</dbReference>
<dbReference type="Pfam" id="PF00498">
    <property type="entry name" value="FHA"/>
    <property type="match status" value="1"/>
</dbReference>
<dbReference type="InterPro" id="IPR050923">
    <property type="entry name" value="Cell_Proc_Reg/RNA_Proc"/>
</dbReference>
<feature type="domain" description="FHA" evidence="2">
    <location>
        <begin position="36"/>
        <end position="85"/>
    </location>
</feature>
<dbReference type="Gene3D" id="2.60.200.20">
    <property type="match status" value="1"/>
</dbReference>
<protein>
    <submittedName>
        <fullName evidence="3">FHA domain-containing protein FhaA</fullName>
    </submittedName>
</protein>
<proteinExistence type="predicted"/>
<evidence type="ECO:0000313" key="4">
    <source>
        <dbReference type="Proteomes" id="UP000322699"/>
    </source>
</evidence>
<dbReference type="OrthoDB" id="283378at2"/>
<organism evidence="3 4">
    <name type="scientific">Rubripirellula obstinata</name>
    <dbReference type="NCBI Taxonomy" id="406547"/>
    <lineage>
        <taxon>Bacteria</taxon>
        <taxon>Pseudomonadati</taxon>
        <taxon>Planctomycetota</taxon>
        <taxon>Planctomycetia</taxon>
        <taxon>Pirellulales</taxon>
        <taxon>Pirellulaceae</taxon>
        <taxon>Rubripirellula</taxon>
    </lineage>
</organism>
<reference evidence="3 4" key="1">
    <citation type="submission" date="2019-08" db="EMBL/GenBank/DDBJ databases">
        <title>Deep-cultivation of Planctomycetes and their phenomic and genomic characterization uncovers novel biology.</title>
        <authorList>
            <person name="Wiegand S."/>
            <person name="Jogler M."/>
            <person name="Boedeker C."/>
            <person name="Pinto D."/>
            <person name="Vollmers J."/>
            <person name="Rivas-Marin E."/>
            <person name="Kohn T."/>
            <person name="Peeters S.H."/>
            <person name="Heuer A."/>
            <person name="Rast P."/>
            <person name="Oberbeckmann S."/>
            <person name="Bunk B."/>
            <person name="Jeske O."/>
            <person name="Meyerdierks A."/>
            <person name="Storesund J.E."/>
            <person name="Kallscheuer N."/>
            <person name="Luecker S."/>
            <person name="Lage O.M."/>
            <person name="Pohl T."/>
            <person name="Merkel B.J."/>
            <person name="Hornburger P."/>
            <person name="Mueller R.-W."/>
            <person name="Bruemmer F."/>
            <person name="Labrenz M."/>
            <person name="Spormann A.M."/>
            <person name="Op Den Camp H."/>
            <person name="Overmann J."/>
            <person name="Amann R."/>
            <person name="Jetten M.S.M."/>
            <person name="Mascher T."/>
            <person name="Medema M.H."/>
            <person name="Devos D.P."/>
            <person name="Kaster A.-K."/>
            <person name="Ovreas L."/>
            <person name="Rohde M."/>
            <person name="Galperin M.Y."/>
            <person name="Jogler C."/>
        </authorList>
    </citation>
    <scope>NUCLEOTIDE SEQUENCE [LARGE SCALE GENOMIC DNA]</scope>
    <source>
        <strain evidence="3 4">LF1</strain>
    </source>
</reference>
<comment type="caution">
    <text evidence="3">The sequence shown here is derived from an EMBL/GenBank/DDBJ whole genome shotgun (WGS) entry which is preliminary data.</text>
</comment>
<gene>
    <name evidence="3" type="primary">fhaA_2</name>
    <name evidence="3" type="ORF">LF1_29460</name>
</gene>
<dbReference type="PROSITE" id="PS50006">
    <property type="entry name" value="FHA_DOMAIN"/>
    <property type="match status" value="1"/>
</dbReference>